<reference evidence="1 2" key="1">
    <citation type="submission" date="2015-06" db="EMBL/GenBank/DDBJ databases">
        <title>Draft genome of the ant-associated black yeast Phialophora attae CBS 131958.</title>
        <authorList>
            <person name="Moreno L.F."/>
            <person name="Stielow B.J."/>
            <person name="de Hoog S."/>
            <person name="Vicente V.A."/>
            <person name="Weiss V.A."/>
            <person name="de Vries M."/>
            <person name="Cruz L.M."/>
            <person name="Souza E.M."/>
        </authorList>
    </citation>
    <scope>NUCLEOTIDE SEQUENCE [LARGE SCALE GENOMIC DNA]</scope>
    <source>
        <strain evidence="1 2">CBS 131958</strain>
    </source>
</reference>
<sequence>MELGWIRGSDGLGHAEGHAIDAFITRNYDGSFDRRVEWSDTANKIRGGLSRGDFSVCEGFIDMPTV</sequence>
<comment type="caution">
    <text evidence="1">The sequence shown here is derived from an EMBL/GenBank/DDBJ whole genome shotgun (WGS) entry which is preliminary data.</text>
</comment>
<proteinExistence type="predicted"/>
<organism evidence="1 2">
    <name type="scientific">Cyphellophora attinorum</name>
    <dbReference type="NCBI Taxonomy" id="1664694"/>
    <lineage>
        <taxon>Eukaryota</taxon>
        <taxon>Fungi</taxon>
        <taxon>Dikarya</taxon>
        <taxon>Ascomycota</taxon>
        <taxon>Pezizomycotina</taxon>
        <taxon>Eurotiomycetes</taxon>
        <taxon>Chaetothyriomycetidae</taxon>
        <taxon>Chaetothyriales</taxon>
        <taxon>Cyphellophoraceae</taxon>
        <taxon>Cyphellophora</taxon>
    </lineage>
</organism>
<protein>
    <submittedName>
        <fullName evidence="1">Uncharacterized protein</fullName>
    </submittedName>
</protein>
<dbReference type="Proteomes" id="UP000038010">
    <property type="component" value="Unassembled WGS sequence"/>
</dbReference>
<keyword evidence="2" id="KW-1185">Reference proteome</keyword>
<dbReference type="VEuPathDB" id="FungiDB:AB675_855"/>
<dbReference type="EMBL" id="LFJN01000001">
    <property type="protein sequence ID" value="KPI45918.1"/>
    <property type="molecule type" value="Genomic_DNA"/>
</dbReference>
<evidence type="ECO:0000313" key="2">
    <source>
        <dbReference type="Proteomes" id="UP000038010"/>
    </source>
</evidence>
<name>A0A0N0NS71_9EURO</name>
<dbReference type="GeneID" id="28740883"/>
<dbReference type="RefSeq" id="XP_018005881.1">
    <property type="nucleotide sequence ID" value="XM_018149014.1"/>
</dbReference>
<dbReference type="AlphaFoldDB" id="A0A0N0NS71"/>
<accession>A0A0N0NS71</accession>
<gene>
    <name evidence="1" type="ORF">AB675_855</name>
</gene>
<evidence type="ECO:0000313" key="1">
    <source>
        <dbReference type="EMBL" id="KPI45918.1"/>
    </source>
</evidence>